<sequence length="614" mass="69745">MARPSWCTGKRVALRWRSRHFMDHEGQTVTLMTLKRILLNPEPHEDDDPNIGIPKFAFQVYTTIPLDSENLVLQCDYLNGQIDFWPALHQYISPETLAVLDQKAGSPSPDRYLTITGHDETVIVMTNIPAGSIPDLQHIIYITVPHDGLDLARVAQAFTSALVENLPEQKSVHLEFRRSPNAGLASLGSLVDAHRALVDPRSDHGIGAMQTVCLRLDTAPQTMRVFPNDREEAEGANLFRQYYHILLVIIDRPDFLNAPGVLFLQAEKRVLNEYNAYCLEQRGYLHKDGDVDNLSGSLKLPEDPTHSNPTSYTDWTSTANFACPEGEKELPSRKRPEEISSVDCNKCAKAVLGNYCIQFAFDHGIKPGQIYVWNFVCGKTAPIAIMLCKPRSGTVLVCMSPHQSKISEFLVTVIYTPRLYQFEVLMTFVFKCNLRNQNGMYGCWGHHWCLQHTGMDLPPNVYEWIQLYRGNEMAPQKVQEHSVIKKALCNWIQQGEGSKEASEEEARARINKGLGRLYLDFKKQGMLGEPLKTKHEESRCGVPWKNYWKLKHWGLDVHDPRHEQNKPPPGSFEDIDEDICWKLKLWGLDVDHLDREETQPALSGSSDDSDEDAE</sequence>
<dbReference type="EMBL" id="KZ824277">
    <property type="protein sequence ID" value="RAL13929.1"/>
    <property type="molecule type" value="Genomic_DNA"/>
</dbReference>
<organism evidence="1 2">
    <name type="scientific">Aspergillus homomorphus (strain CBS 101889)</name>
    <dbReference type="NCBI Taxonomy" id="1450537"/>
    <lineage>
        <taxon>Eukaryota</taxon>
        <taxon>Fungi</taxon>
        <taxon>Dikarya</taxon>
        <taxon>Ascomycota</taxon>
        <taxon>Pezizomycotina</taxon>
        <taxon>Eurotiomycetes</taxon>
        <taxon>Eurotiomycetidae</taxon>
        <taxon>Eurotiales</taxon>
        <taxon>Aspergillaceae</taxon>
        <taxon>Aspergillus</taxon>
        <taxon>Aspergillus subgen. Circumdati</taxon>
    </lineage>
</organism>
<dbReference type="VEuPathDB" id="FungiDB:BO97DRAFT_423308"/>
<dbReference type="Proteomes" id="UP000248961">
    <property type="component" value="Unassembled WGS sequence"/>
</dbReference>
<dbReference type="RefSeq" id="XP_025553083.1">
    <property type="nucleotide sequence ID" value="XM_025696870.1"/>
</dbReference>
<evidence type="ECO:0000313" key="2">
    <source>
        <dbReference type="Proteomes" id="UP000248961"/>
    </source>
</evidence>
<reference evidence="1 2" key="1">
    <citation type="submission" date="2018-02" db="EMBL/GenBank/DDBJ databases">
        <title>The genomes of Aspergillus section Nigri reveals drivers in fungal speciation.</title>
        <authorList>
            <consortium name="DOE Joint Genome Institute"/>
            <person name="Vesth T.C."/>
            <person name="Nybo J."/>
            <person name="Theobald S."/>
            <person name="Brandl J."/>
            <person name="Frisvad J.C."/>
            <person name="Nielsen K.F."/>
            <person name="Lyhne E.K."/>
            <person name="Kogle M.E."/>
            <person name="Kuo A."/>
            <person name="Riley R."/>
            <person name="Clum A."/>
            <person name="Nolan M."/>
            <person name="Lipzen A."/>
            <person name="Salamov A."/>
            <person name="Henrissat B."/>
            <person name="Wiebenga A."/>
            <person name="De vries R.P."/>
            <person name="Grigoriev I.V."/>
            <person name="Mortensen U.H."/>
            <person name="Andersen M.R."/>
            <person name="Baker S.E."/>
        </authorList>
    </citation>
    <scope>NUCLEOTIDE SEQUENCE [LARGE SCALE GENOMIC DNA]</scope>
    <source>
        <strain evidence="1 2">CBS 101889</strain>
    </source>
</reference>
<dbReference type="GeneID" id="37201159"/>
<dbReference type="AlphaFoldDB" id="A0A395I2L5"/>
<proteinExistence type="predicted"/>
<dbReference type="OrthoDB" id="4276722at2759"/>
<gene>
    <name evidence="1" type="ORF">BO97DRAFT_423308</name>
</gene>
<protein>
    <submittedName>
        <fullName evidence="1">Uncharacterized protein</fullName>
    </submittedName>
</protein>
<dbReference type="STRING" id="1450537.A0A395I2L5"/>
<evidence type="ECO:0000313" key="1">
    <source>
        <dbReference type="EMBL" id="RAL13929.1"/>
    </source>
</evidence>
<accession>A0A395I2L5</accession>
<keyword evidence="2" id="KW-1185">Reference proteome</keyword>
<name>A0A395I2L5_ASPHC</name>